<dbReference type="Proteomes" id="UP000318571">
    <property type="component" value="Chromosome 8"/>
</dbReference>
<feature type="transmembrane region" description="Helical" evidence="15">
    <location>
        <begin position="224"/>
        <end position="245"/>
    </location>
</feature>
<evidence type="ECO:0000256" key="2">
    <source>
        <dbReference type="ARBA" id="ARBA00004651"/>
    </source>
</evidence>
<evidence type="ECO:0000256" key="14">
    <source>
        <dbReference type="SAM" id="MobiDB-lite"/>
    </source>
</evidence>
<accession>A0A553N7X6</accession>
<dbReference type="GO" id="GO:0098719">
    <property type="term" value="P:sodium ion import across plasma membrane"/>
    <property type="evidence" value="ECO:0007669"/>
    <property type="project" value="TreeGrafter"/>
</dbReference>
<proteinExistence type="inferred from homology"/>
<dbReference type="GO" id="GO:0005886">
    <property type="term" value="C:plasma membrane"/>
    <property type="evidence" value="ECO:0007669"/>
    <property type="project" value="UniProtKB-SubCell"/>
</dbReference>
<keyword evidence="7" id="KW-0967">Endosome</keyword>
<protein>
    <recommendedName>
        <fullName evidence="13">Sodium/hydrogen exchanger</fullName>
    </recommendedName>
</protein>
<feature type="region of interest" description="Disordered" evidence="14">
    <location>
        <begin position="578"/>
        <end position="609"/>
    </location>
</feature>
<comment type="similarity">
    <text evidence="3 13">Belongs to the monovalent cation:proton antiporter 1 (CPA1) transporter (TC 2.A.36) family.</text>
</comment>
<evidence type="ECO:0000256" key="8">
    <source>
        <dbReference type="ARBA" id="ARBA00022989"/>
    </source>
</evidence>
<evidence type="ECO:0000256" key="9">
    <source>
        <dbReference type="ARBA" id="ARBA00023053"/>
    </source>
</evidence>
<feature type="transmembrane region" description="Helical" evidence="15">
    <location>
        <begin position="39"/>
        <end position="59"/>
    </location>
</feature>
<evidence type="ECO:0000256" key="6">
    <source>
        <dbReference type="ARBA" id="ARBA00022692"/>
    </source>
</evidence>
<dbReference type="PRINTS" id="PR01088">
    <property type="entry name" value="NAHEXCHNGR6"/>
</dbReference>
<keyword evidence="5" id="KW-1003">Cell membrane</keyword>
<dbReference type="GO" id="GO:0015386">
    <property type="term" value="F:potassium:proton antiporter activity"/>
    <property type="evidence" value="ECO:0007669"/>
    <property type="project" value="TreeGrafter"/>
</dbReference>
<dbReference type="InterPro" id="IPR018422">
    <property type="entry name" value="Cation/H_exchanger_CPA1"/>
</dbReference>
<dbReference type="GO" id="GO:0055038">
    <property type="term" value="C:recycling endosome membrane"/>
    <property type="evidence" value="ECO:0007669"/>
    <property type="project" value="UniProtKB-SubCell"/>
</dbReference>
<feature type="transmembrane region" description="Helical" evidence="15">
    <location>
        <begin position="458"/>
        <end position="475"/>
    </location>
</feature>
<feature type="transmembrane region" description="Helical" evidence="15">
    <location>
        <begin position="392"/>
        <end position="411"/>
    </location>
</feature>
<evidence type="ECO:0000256" key="15">
    <source>
        <dbReference type="SAM" id="Phobius"/>
    </source>
</evidence>
<evidence type="ECO:0000313" key="18">
    <source>
        <dbReference type="Proteomes" id="UP000318571"/>
    </source>
</evidence>
<gene>
    <name evidence="17" type="ORF">TCAL_04177</name>
</gene>
<sequence>MVEFGRLSWVISAWMGQAMGSAIDVAVDERKRMAHQVDSLDLLLFVCLLILTIVTLWTFKRRRMPYLHESGLAVIYGLIVGLLLSFTGSPRSESSLFIDNAHSAELFKFTEMEGPPNQLLVSVLLPNVSQPKTYTYEFKSQVDSEDANDPIKQKATFNAEIFFYVLLPPIIFHAGYNMRKKHFFDNMGAIMAFALVGTTISTFVIGLVMYGVSRLIQEIPLKFLDVLYFGAIVSATDPVTILAIFQDLHVDPMLNGLVLGESLLNDAVAIVLCSAIEEYAKVSLNGGDLFEVDALLLTLFKFFTTVFGSIGLGAFIGCLTAIVTKFTQLRDYTLLETSLFTLMSYSSYLFAEICGMSGIVAVLFCGIFQAHYTFTNLSDESKLRTRQFFETLNFLAENFIFSYLGVSMFTFSKHYFNLFFILGAFVAIAVARACNIYPLGMLMNLGRQQKIPMQYQHMMWFSGLRGAMAFALAVSNTATPVRQMFFTTTCLIAIITIPTGESSEEREELISDYEQPMASLPSHTNRSYLARRWKGLDQLYLKPLLTHGQPTLMETLPKELTFLGRWFTSDMQLQTQSREALGPRNGDEMMGTSAKDQDDPPLLGVADQD</sequence>
<dbReference type="GO" id="GO:0051453">
    <property type="term" value="P:regulation of intracellular pH"/>
    <property type="evidence" value="ECO:0007669"/>
    <property type="project" value="TreeGrafter"/>
</dbReference>
<feature type="transmembrane region" description="Helical" evidence="15">
    <location>
        <begin position="418"/>
        <end position="438"/>
    </location>
</feature>
<dbReference type="AlphaFoldDB" id="A0A553N7X6"/>
<feature type="transmembrane region" description="Helical" evidence="15">
    <location>
        <begin position="302"/>
        <end position="327"/>
    </location>
</feature>
<comment type="caution">
    <text evidence="17">The sequence shown here is derived from an EMBL/GenBank/DDBJ whole genome shotgun (WGS) entry which is preliminary data.</text>
</comment>
<evidence type="ECO:0000256" key="7">
    <source>
        <dbReference type="ARBA" id="ARBA00022753"/>
    </source>
</evidence>
<dbReference type="Gene3D" id="6.10.140.1330">
    <property type="match status" value="1"/>
</dbReference>
<evidence type="ECO:0000256" key="5">
    <source>
        <dbReference type="ARBA" id="ARBA00022475"/>
    </source>
</evidence>
<dbReference type="GO" id="GO:0015385">
    <property type="term" value="F:sodium:proton antiporter activity"/>
    <property type="evidence" value="ECO:0007669"/>
    <property type="project" value="InterPro"/>
</dbReference>
<keyword evidence="6 13" id="KW-0812">Transmembrane</keyword>
<dbReference type="PANTHER" id="PTHR10110">
    <property type="entry name" value="SODIUM/HYDROGEN EXCHANGER"/>
    <property type="match status" value="1"/>
</dbReference>
<dbReference type="PRINTS" id="PR01084">
    <property type="entry name" value="NAHEXCHNGR"/>
</dbReference>
<evidence type="ECO:0000256" key="12">
    <source>
        <dbReference type="ARBA" id="ARBA00023201"/>
    </source>
</evidence>
<dbReference type="PANTHER" id="PTHR10110:SF187">
    <property type="entry name" value="SODIUM_HYDROGEN EXCHANGER"/>
    <property type="match status" value="1"/>
</dbReference>
<keyword evidence="11 15" id="KW-0472">Membrane</keyword>
<dbReference type="InterPro" id="IPR006153">
    <property type="entry name" value="Cation/H_exchanger_TM"/>
</dbReference>
<comment type="subcellular location">
    <subcellularLocation>
        <location evidence="2">Cell membrane</location>
        <topology evidence="2">Multi-pass membrane protein</topology>
    </subcellularLocation>
    <subcellularLocation>
        <location evidence="1">Recycling endosome membrane</location>
        <topology evidence="1">Multi-pass membrane protein</topology>
    </subcellularLocation>
</comment>
<feature type="domain" description="Cation/H+ exchanger transmembrane" evidence="16">
    <location>
        <begin position="51"/>
        <end position="498"/>
    </location>
</feature>
<evidence type="ECO:0000259" key="16">
    <source>
        <dbReference type="Pfam" id="PF00999"/>
    </source>
</evidence>
<dbReference type="EMBL" id="VCGU01000459">
    <property type="protein sequence ID" value="TRY61537.1"/>
    <property type="molecule type" value="Genomic_DNA"/>
</dbReference>
<keyword evidence="12 13" id="KW-0739">Sodium transport</keyword>
<dbReference type="InterPro" id="IPR002090">
    <property type="entry name" value="NHE-6/7/9"/>
</dbReference>
<evidence type="ECO:0000256" key="10">
    <source>
        <dbReference type="ARBA" id="ARBA00023065"/>
    </source>
</evidence>
<evidence type="ECO:0000256" key="4">
    <source>
        <dbReference type="ARBA" id="ARBA00022448"/>
    </source>
</evidence>
<evidence type="ECO:0000256" key="13">
    <source>
        <dbReference type="RuleBase" id="RU003722"/>
    </source>
</evidence>
<organism evidence="17 18">
    <name type="scientific">Tigriopus californicus</name>
    <name type="common">Marine copepod</name>
    <dbReference type="NCBI Taxonomy" id="6832"/>
    <lineage>
        <taxon>Eukaryota</taxon>
        <taxon>Metazoa</taxon>
        <taxon>Ecdysozoa</taxon>
        <taxon>Arthropoda</taxon>
        <taxon>Crustacea</taxon>
        <taxon>Multicrustacea</taxon>
        <taxon>Hexanauplia</taxon>
        <taxon>Copepoda</taxon>
        <taxon>Harpacticoida</taxon>
        <taxon>Harpacticidae</taxon>
        <taxon>Tigriopus</taxon>
    </lineage>
</organism>
<evidence type="ECO:0000256" key="3">
    <source>
        <dbReference type="ARBA" id="ARBA00007367"/>
    </source>
</evidence>
<dbReference type="STRING" id="6832.A0A553N7X6"/>
<keyword evidence="13" id="KW-0050">Antiport</keyword>
<dbReference type="OMA" id="MNDAITI"/>
<reference evidence="17 18" key="1">
    <citation type="journal article" date="2018" name="Nat. Ecol. Evol.">
        <title>Genomic signatures of mitonuclear coevolution across populations of Tigriopus californicus.</title>
        <authorList>
            <person name="Barreto F.S."/>
            <person name="Watson E.T."/>
            <person name="Lima T.G."/>
            <person name="Willett C.S."/>
            <person name="Edmands S."/>
            <person name="Li W."/>
            <person name="Burton R.S."/>
        </authorList>
    </citation>
    <scope>NUCLEOTIDE SEQUENCE [LARGE SCALE GENOMIC DNA]</scope>
    <source>
        <strain evidence="17 18">San Diego</strain>
    </source>
</reference>
<name>A0A553N7X6_TIGCA</name>
<feature type="transmembrane region" description="Helical" evidence="15">
    <location>
        <begin position="161"/>
        <end position="178"/>
    </location>
</feature>
<evidence type="ECO:0000256" key="11">
    <source>
        <dbReference type="ARBA" id="ARBA00023136"/>
    </source>
</evidence>
<dbReference type="InterPro" id="IPR004709">
    <property type="entry name" value="NaH_exchanger"/>
</dbReference>
<feature type="transmembrane region" description="Helical" evidence="15">
    <location>
        <begin position="6"/>
        <end position="27"/>
    </location>
</feature>
<keyword evidence="9" id="KW-0915">Sodium</keyword>
<dbReference type="NCBIfam" id="TIGR00840">
    <property type="entry name" value="b_cpa1"/>
    <property type="match status" value="1"/>
</dbReference>
<dbReference type="Pfam" id="PF00999">
    <property type="entry name" value="Na_H_Exchanger"/>
    <property type="match status" value="1"/>
</dbReference>
<keyword evidence="10 13" id="KW-0406">Ion transport</keyword>
<keyword evidence="8 15" id="KW-1133">Transmembrane helix</keyword>
<keyword evidence="18" id="KW-1185">Reference proteome</keyword>
<feature type="transmembrane region" description="Helical" evidence="15">
    <location>
        <begin position="190"/>
        <end position="212"/>
    </location>
</feature>
<evidence type="ECO:0000313" key="17">
    <source>
        <dbReference type="EMBL" id="TRY61537.1"/>
    </source>
</evidence>
<keyword evidence="4 13" id="KW-0813">Transport</keyword>
<evidence type="ECO:0000256" key="1">
    <source>
        <dbReference type="ARBA" id="ARBA00004195"/>
    </source>
</evidence>
<feature type="transmembrane region" description="Helical" evidence="15">
    <location>
        <begin position="348"/>
        <end position="372"/>
    </location>
</feature>
<feature type="transmembrane region" description="Helical" evidence="15">
    <location>
        <begin position="71"/>
        <end position="88"/>
    </location>
</feature>